<evidence type="ECO:0000313" key="4">
    <source>
        <dbReference type="Proteomes" id="UP001172155"/>
    </source>
</evidence>
<accession>A0AA40EH35</accession>
<dbReference type="PANTHER" id="PTHR14119:SF3">
    <property type="entry name" value="ISOCHORISMATASE DOMAIN-CONTAINING PROTEIN 2"/>
    <property type="match status" value="1"/>
</dbReference>
<dbReference type="SUPFAM" id="SSF52499">
    <property type="entry name" value="Isochorismatase-like hydrolases"/>
    <property type="match status" value="1"/>
</dbReference>
<keyword evidence="4" id="KW-1185">Reference proteome</keyword>
<dbReference type="InterPro" id="IPR036380">
    <property type="entry name" value="Isochorismatase-like_sf"/>
</dbReference>
<dbReference type="Proteomes" id="UP001172155">
    <property type="component" value="Unassembled WGS sequence"/>
</dbReference>
<evidence type="ECO:0000256" key="1">
    <source>
        <dbReference type="ARBA" id="ARBA00006336"/>
    </source>
</evidence>
<dbReference type="Gene3D" id="3.40.50.850">
    <property type="entry name" value="Isochorismatase-like"/>
    <property type="match status" value="1"/>
</dbReference>
<dbReference type="AlphaFoldDB" id="A0AA40EH35"/>
<dbReference type="EMBL" id="JAUKUD010000007">
    <property type="protein sequence ID" value="KAK0738352.1"/>
    <property type="molecule type" value="Genomic_DNA"/>
</dbReference>
<gene>
    <name evidence="3" type="ORF">B0T18DRAFT_433173</name>
</gene>
<evidence type="ECO:0000259" key="2">
    <source>
        <dbReference type="Pfam" id="PF00857"/>
    </source>
</evidence>
<evidence type="ECO:0000313" key="3">
    <source>
        <dbReference type="EMBL" id="KAK0738352.1"/>
    </source>
</evidence>
<name>A0AA40EH35_9PEZI</name>
<sequence length="209" mass="21957">MASPPFVRRLPNAAVFICDIQEAFRPTIHQFPHVLATTTKLLRASALLSLPVFVTTQNRARLGSTASELQPHLPADLIAVDTDKTRFSMWIPPISTHPFFSTDRGPTDVAIVGIEAHICVAQTALDLLAAGHRVHVLADGVSSGHAGEVGVALARLRAAGASVTTSEAWLYEVLGDAGAPEFKGLVRLVKESAGATRGALTGLVGGAKI</sequence>
<comment type="caution">
    <text evidence="3">The sequence shown here is derived from an EMBL/GenBank/DDBJ whole genome shotgun (WGS) entry which is preliminary data.</text>
</comment>
<dbReference type="InterPro" id="IPR000868">
    <property type="entry name" value="Isochorismatase-like_dom"/>
</dbReference>
<feature type="domain" description="Isochorismatase-like" evidence="2">
    <location>
        <begin position="14"/>
        <end position="167"/>
    </location>
</feature>
<comment type="similarity">
    <text evidence="1">Belongs to the isochorismatase family.</text>
</comment>
<protein>
    <submittedName>
        <fullName evidence="3">Isochorismatase-like protein</fullName>
    </submittedName>
</protein>
<organism evidence="3 4">
    <name type="scientific">Schizothecium vesticola</name>
    <dbReference type="NCBI Taxonomy" id="314040"/>
    <lineage>
        <taxon>Eukaryota</taxon>
        <taxon>Fungi</taxon>
        <taxon>Dikarya</taxon>
        <taxon>Ascomycota</taxon>
        <taxon>Pezizomycotina</taxon>
        <taxon>Sordariomycetes</taxon>
        <taxon>Sordariomycetidae</taxon>
        <taxon>Sordariales</taxon>
        <taxon>Schizotheciaceae</taxon>
        <taxon>Schizothecium</taxon>
    </lineage>
</organism>
<reference evidence="3" key="1">
    <citation type="submission" date="2023-06" db="EMBL/GenBank/DDBJ databases">
        <title>Genome-scale phylogeny and comparative genomics of the fungal order Sordariales.</title>
        <authorList>
            <consortium name="Lawrence Berkeley National Laboratory"/>
            <person name="Hensen N."/>
            <person name="Bonometti L."/>
            <person name="Westerberg I."/>
            <person name="Brannstrom I.O."/>
            <person name="Guillou S."/>
            <person name="Cros-Aarteil S."/>
            <person name="Calhoun S."/>
            <person name="Haridas S."/>
            <person name="Kuo A."/>
            <person name="Mondo S."/>
            <person name="Pangilinan J."/>
            <person name="Riley R."/>
            <person name="LaButti K."/>
            <person name="Andreopoulos B."/>
            <person name="Lipzen A."/>
            <person name="Chen C."/>
            <person name="Yanf M."/>
            <person name="Daum C."/>
            <person name="Ng V."/>
            <person name="Clum A."/>
            <person name="Steindorff A."/>
            <person name="Ohm R."/>
            <person name="Martin F."/>
            <person name="Silar P."/>
            <person name="Natvig D."/>
            <person name="Lalanne C."/>
            <person name="Gautier V."/>
            <person name="Ament-velasquez S.L."/>
            <person name="Kruys A."/>
            <person name="Hutchinson M.I."/>
            <person name="Powell A.J."/>
            <person name="Barry K."/>
            <person name="Miller A.N."/>
            <person name="Grigoriev I.V."/>
            <person name="Debuchy R."/>
            <person name="Gladieux P."/>
            <person name="Thoren M.H."/>
            <person name="Johannesson H."/>
        </authorList>
    </citation>
    <scope>NUCLEOTIDE SEQUENCE</scope>
    <source>
        <strain evidence="3">SMH3187-1</strain>
    </source>
</reference>
<dbReference type="InterPro" id="IPR050993">
    <property type="entry name" value="Isochorismatase_domain"/>
</dbReference>
<dbReference type="Pfam" id="PF00857">
    <property type="entry name" value="Isochorismatase"/>
    <property type="match status" value="1"/>
</dbReference>
<proteinExistence type="inferred from homology"/>
<dbReference type="PANTHER" id="PTHR14119">
    <property type="entry name" value="HYDROLASE"/>
    <property type="match status" value="1"/>
</dbReference>